<evidence type="ECO:0000256" key="2">
    <source>
        <dbReference type="ARBA" id="ARBA00022490"/>
    </source>
</evidence>
<proteinExistence type="inferred from homology"/>
<dbReference type="CDD" id="cd11572">
    <property type="entry name" value="RlmI_M_like"/>
    <property type="match status" value="1"/>
</dbReference>
<dbReference type="Pfam" id="PF17785">
    <property type="entry name" value="PUA_3"/>
    <property type="match status" value="1"/>
</dbReference>
<accession>A0A8D4VUV4</accession>
<dbReference type="GO" id="GO:0032259">
    <property type="term" value="P:methylation"/>
    <property type="evidence" value="ECO:0007669"/>
    <property type="project" value="UniProtKB-KW"/>
</dbReference>
<dbReference type="InterPro" id="IPR002478">
    <property type="entry name" value="PUA"/>
</dbReference>
<dbReference type="PROSITE" id="PS50890">
    <property type="entry name" value="PUA"/>
    <property type="match status" value="1"/>
</dbReference>
<keyword evidence="11" id="KW-1185">Reference proteome</keyword>
<evidence type="ECO:0000256" key="1">
    <source>
        <dbReference type="ARBA" id="ARBA00004496"/>
    </source>
</evidence>
<dbReference type="Gene3D" id="3.40.50.150">
    <property type="entry name" value="Vaccinia Virus protein VP39"/>
    <property type="match status" value="1"/>
</dbReference>
<dbReference type="GO" id="GO:0006364">
    <property type="term" value="P:rRNA processing"/>
    <property type="evidence" value="ECO:0007669"/>
    <property type="project" value="UniProtKB-KW"/>
</dbReference>
<dbReference type="RefSeq" id="WP_054773610.1">
    <property type="nucleotide sequence ID" value="NZ_AP019782.1"/>
</dbReference>
<evidence type="ECO:0000256" key="3">
    <source>
        <dbReference type="ARBA" id="ARBA00022552"/>
    </source>
</evidence>
<keyword evidence="7" id="KW-0694">RNA-binding</keyword>
<dbReference type="GO" id="GO:0008168">
    <property type="term" value="F:methyltransferase activity"/>
    <property type="evidence" value="ECO:0007669"/>
    <property type="project" value="UniProtKB-KW"/>
</dbReference>
<reference evidence="10" key="1">
    <citation type="submission" date="2019-06" db="EMBL/GenBank/DDBJ databases">
        <title>Complete genome sequence of Methylogaea oryzae strain JCM16910.</title>
        <authorList>
            <person name="Asakawa S."/>
        </authorList>
    </citation>
    <scope>NUCLEOTIDE SEQUENCE</scope>
    <source>
        <strain evidence="10">E10</strain>
    </source>
</reference>
<evidence type="ECO:0000256" key="4">
    <source>
        <dbReference type="ARBA" id="ARBA00022603"/>
    </source>
</evidence>
<dbReference type="SUPFAM" id="SSF88697">
    <property type="entry name" value="PUA domain-like"/>
    <property type="match status" value="1"/>
</dbReference>
<evidence type="ECO:0000259" key="9">
    <source>
        <dbReference type="SMART" id="SM00359"/>
    </source>
</evidence>
<name>A0A8D4VUV4_9GAMM</name>
<dbReference type="SUPFAM" id="SSF53335">
    <property type="entry name" value="S-adenosyl-L-methionine-dependent methyltransferases"/>
    <property type="match status" value="1"/>
</dbReference>
<evidence type="ECO:0000313" key="10">
    <source>
        <dbReference type="EMBL" id="BBL72685.1"/>
    </source>
</evidence>
<evidence type="ECO:0000256" key="6">
    <source>
        <dbReference type="ARBA" id="ARBA00022691"/>
    </source>
</evidence>
<dbReference type="EMBL" id="AP019782">
    <property type="protein sequence ID" value="BBL72685.1"/>
    <property type="molecule type" value="Genomic_DNA"/>
</dbReference>
<evidence type="ECO:0000256" key="5">
    <source>
        <dbReference type="ARBA" id="ARBA00022679"/>
    </source>
</evidence>
<comment type="subcellular location">
    <subcellularLocation>
        <location evidence="1">Cytoplasm</location>
    </subcellularLocation>
</comment>
<keyword evidence="4" id="KW-0489">Methyltransferase</keyword>
<dbReference type="InterPro" id="IPR041532">
    <property type="entry name" value="RlmI-like_PUA"/>
</dbReference>
<feature type="domain" description="PUA" evidence="9">
    <location>
        <begin position="4"/>
        <end position="92"/>
    </location>
</feature>
<dbReference type="InterPro" id="IPR019614">
    <property type="entry name" value="SAM-dep_methyl-trfase"/>
</dbReference>
<keyword evidence="6" id="KW-0949">S-adenosyl-L-methionine</keyword>
<dbReference type="PANTHER" id="PTHR42873">
    <property type="entry name" value="RIBOSOMAL RNA LARGE SUBUNIT METHYLTRANSFERASE"/>
    <property type="match status" value="1"/>
</dbReference>
<dbReference type="Gene3D" id="2.30.130.10">
    <property type="entry name" value="PUA domain"/>
    <property type="match status" value="1"/>
</dbReference>
<dbReference type="InterPro" id="IPR036974">
    <property type="entry name" value="PUA_sf"/>
</dbReference>
<evidence type="ECO:0000313" key="11">
    <source>
        <dbReference type="Proteomes" id="UP000824988"/>
    </source>
</evidence>
<evidence type="ECO:0000256" key="7">
    <source>
        <dbReference type="ARBA" id="ARBA00022884"/>
    </source>
</evidence>
<gene>
    <name evidence="10" type="ORF">MoryE10_32910</name>
</gene>
<dbReference type="Gene3D" id="3.30.750.80">
    <property type="entry name" value="RNA methyltransferase domain (HRMD) like"/>
    <property type="match status" value="1"/>
</dbReference>
<keyword evidence="3" id="KW-0698">rRNA processing</keyword>
<dbReference type="Proteomes" id="UP000824988">
    <property type="component" value="Chromosome"/>
</dbReference>
<dbReference type="SMART" id="SM00359">
    <property type="entry name" value="PUA"/>
    <property type="match status" value="1"/>
</dbReference>
<keyword evidence="2" id="KW-0963">Cytoplasm</keyword>
<dbReference type="InterPro" id="IPR029063">
    <property type="entry name" value="SAM-dependent_MTases_sf"/>
</dbReference>
<dbReference type="CDD" id="cd21153">
    <property type="entry name" value="PUA_RlmI"/>
    <property type="match status" value="1"/>
</dbReference>
<dbReference type="InterPro" id="IPR015947">
    <property type="entry name" value="PUA-like_sf"/>
</dbReference>
<dbReference type="CDD" id="cd02440">
    <property type="entry name" value="AdoMet_MTases"/>
    <property type="match status" value="1"/>
</dbReference>
<dbReference type="Pfam" id="PF10672">
    <property type="entry name" value="Methyltrans_SAM"/>
    <property type="match status" value="1"/>
</dbReference>
<dbReference type="PANTHER" id="PTHR42873:SF1">
    <property type="entry name" value="S-ADENOSYLMETHIONINE-DEPENDENT METHYLTRANSFERASE DOMAIN-CONTAINING PROTEIN"/>
    <property type="match status" value="1"/>
</dbReference>
<protein>
    <recommendedName>
        <fullName evidence="9">PUA domain-containing protein</fullName>
    </recommendedName>
</protein>
<evidence type="ECO:0000256" key="8">
    <source>
        <dbReference type="ARBA" id="ARBA00038091"/>
    </source>
</evidence>
<dbReference type="AlphaFoldDB" id="A0A8D4VUV4"/>
<organism evidence="10 11">
    <name type="scientific">Methylogaea oryzae</name>
    <dbReference type="NCBI Taxonomy" id="1295382"/>
    <lineage>
        <taxon>Bacteria</taxon>
        <taxon>Pseudomonadati</taxon>
        <taxon>Pseudomonadota</taxon>
        <taxon>Gammaproteobacteria</taxon>
        <taxon>Methylococcales</taxon>
        <taxon>Methylococcaceae</taxon>
        <taxon>Methylogaea</taxon>
    </lineage>
</organism>
<sequence>MSLPELCLKKGEDRRLRHGHLWIFSNEVDTAATPLVAFKPGDLAQLLDSKRQPLGVVYVNPASLIAARLLTRDGNAAVNKAFLAKRLKAALQLRQRCYSEPYYRLVYGESDGLPGLVVDRYGDVLAVQASTAGMERLQDDVVAALQDLLQPRAVVLKNTSSLRRMEGLDDYTRLAAGELDGPVEIVENGARFRVDLLGGQKTGWFYDHRDNRRDLAALCKGKRVLDLFSYSGAWGLAAAVQGAKEVVCVDASAAALELVRENAELNGVAGKVQTVTSDVFDYLRQLREAKERFDVVVLDPPALIKRKKDIKAGTEAYYRLNQAALQVLNYDGILASASCSHHLEPAALRDMLRSCARHVDRHVLILKQGGHGADHPVHPAIPETEYLKSFLCHATVSL</sequence>
<dbReference type="GO" id="GO:0005737">
    <property type="term" value="C:cytoplasm"/>
    <property type="evidence" value="ECO:0007669"/>
    <property type="project" value="UniProtKB-SubCell"/>
</dbReference>
<dbReference type="KEGG" id="moz:MoryE10_32910"/>
<keyword evidence="5" id="KW-0808">Transferase</keyword>
<dbReference type="GO" id="GO:0003723">
    <property type="term" value="F:RNA binding"/>
    <property type="evidence" value="ECO:0007669"/>
    <property type="project" value="UniProtKB-KW"/>
</dbReference>
<comment type="similarity">
    <text evidence="8">Belongs to the methyltransferase superfamily. RlmI family.</text>
</comment>